<organism evidence="3 4">
    <name type="scientific">Trema orientale</name>
    <name type="common">Charcoal tree</name>
    <name type="synonym">Celtis orientalis</name>
    <dbReference type="NCBI Taxonomy" id="63057"/>
    <lineage>
        <taxon>Eukaryota</taxon>
        <taxon>Viridiplantae</taxon>
        <taxon>Streptophyta</taxon>
        <taxon>Embryophyta</taxon>
        <taxon>Tracheophyta</taxon>
        <taxon>Spermatophyta</taxon>
        <taxon>Magnoliopsida</taxon>
        <taxon>eudicotyledons</taxon>
        <taxon>Gunneridae</taxon>
        <taxon>Pentapetalae</taxon>
        <taxon>rosids</taxon>
        <taxon>fabids</taxon>
        <taxon>Rosales</taxon>
        <taxon>Cannabaceae</taxon>
        <taxon>Trema</taxon>
    </lineage>
</organism>
<keyword evidence="4" id="KW-1185">Reference proteome</keyword>
<reference evidence="4" key="1">
    <citation type="submission" date="2016-06" db="EMBL/GenBank/DDBJ databases">
        <title>Parallel loss of symbiosis genes in relatives of nitrogen-fixing non-legume Parasponia.</title>
        <authorList>
            <person name="Van Velzen R."/>
            <person name="Holmer R."/>
            <person name="Bu F."/>
            <person name="Rutten L."/>
            <person name="Van Zeijl A."/>
            <person name="Liu W."/>
            <person name="Santuari L."/>
            <person name="Cao Q."/>
            <person name="Sharma T."/>
            <person name="Shen D."/>
            <person name="Roswanjaya Y."/>
            <person name="Wardhani T."/>
            <person name="Kalhor M.S."/>
            <person name="Jansen J."/>
            <person name="Van den Hoogen J."/>
            <person name="Gungor B."/>
            <person name="Hartog M."/>
            <person name="Hontelez J."/>
            <person name="Verver J."/>
            <person name="Yang W.-C."/>
            <person name="Schijlen E."/>
            <person name="Repin R."/>
            <person name="Schilthuizen M."/>
            <person name="Schranz E."/>
            <person name="Heidstra R."/>
            <person name="Miyata K."/>
            <person name="Fedorova E."/>
            <person name="Kohlen W."/>
            <person name="Bisseling T."/>
            <person name="Smit S."/>
            <person name="Geurts R."/>
        </authorList>
    </citation>
    <scope>NUCLEOTIDE SEQUENCE [LARGE SCALE GENOMIC DNA]</scope>
    <source>
        <strain evidence="4">cv. RG33-2</strain>
    </source>
</reference>
<dbReference type="Proteomes" id="UP000237000">
    <property type="component" value="Unassembled WGS sequence"/>
</dbReference>
<proteinExistence type="predicted"/>
<feature type="domain" description="Tuftelin interacting protein N-terminal" evidence="2">
    <location>
        <begin position="2"/>
        <end position="104"/>
    </location>
</feature>
<sequence>MDDYQEMERFGMDYDFEGAQWIGREFYYRRRKDKPIQTKDDAIYRVFGDDDDDEEEYGGIRRKHCRKDRDGDHSYLTKPVNFISTGTVMPTQEIDNHSKQPNHRHHHDPPPPAACVGLGFSSSTFTMDHQLNDDDDENNNNNNNNTNNKDDEDDNFLPTAFGKKILEGARGEKRRDRGLSR</sequence>
<feature type="non-terminal residue" evidence="3">
    <location>
        <position position="181"/>
    </location>
</feature>
<dbReference type="STRING" id="63057.A0A2P5ENC0"/>
<comment type="caution">
    <text evidence="3">The sequence shown here is derived from an EMBL/GenBank/DDBJ whole genome shotgun (WGS) entry which is preliminary data.</text>
</comment>
<feature type="region of interest" description="Disordered" evidence="1">
    <location>
        <begin position="65"/>
        <end position="181"/>
    </location>
</feature>
<dbReference type="EMBL" id="JXTC01000123">
    <property type="protein sequence ID" value="PON87009.1"/>
    <property type="molecule type" value="Genomic_DNA"/>
</dbReference>
<dbReference type="Pfam" id="PF12457">
    <property type="entry name" value="TIP_N"/>
    <property type="match status" value="1"/>
</dbReference>
<evidence type="ECO:0000256" key="1">
    <source>
        <dbReference type="SAM" id="MobiDB-lite"/>
    </source>
</evidence>
<dbReference type="AlphaFoldDB" id="A0A2P5ENC0"/>
<accession>A0A2P5ENC0</accession>
<dbReference type="InterPro" id="IPR022159">
    <property type="entry name" value="STIP/TFIP11_N"/>
</dbReference>
<feature type="compositionally biased region" description="Polar residues" evidence="1">
    <location>
        <begin position="120"/>
        <end position="129"/>
    </location>
</feature>
<evidence type="ECO:0000313" key="4">
    <source>
        <dbReference type="Proteomes" id="UP000237000"/>
    </source>
</evidence>
<dbReference type="InParanoid" id="A0A2P5ENC0"/>
<gene>
    <name evidence="3" type="ORF">TorRG33x02_172560</name>
</gene>
<feature type="compositionally biased region" description="Basic and acidic residues" evidence="1">
    <location>
        <begin position="164"/>
        <end position="181"/>
    </location>
</feature>
<dbReference type="OrthoDB" id="29523at2759"/>
<evidence type="ECO:0000313" key="3">
    <source>
        <dbReference type="EMBL" id="PON87009.1"/>
    </source>
</evidence>
<protein>
    <submittedName>
        <fullName evidence="3">Tuftelin interacting protein, N-terminal domain containing protein</fullName>
    </submittedName>
</protein>
<name>A0A2P5ENC0_TREOI</name>
<evidence type="ECO:0000259" key="2">
    <source>
        <dbReference type="Pfam" id="PF12457"/>
    </source>
</evidence>